<dbReference type="EMBL" id="CM034392">
    <property type="protein sequence ID" value="KAJ0180347.1"/>
    <property type="molecule type" value="Genomic_DNA"/>
</dbReference>
<evidence type="ECO:0000313" key="1">
    <source>
        <dbReference type="EMBL" id="KAJ0180347.1"/>
    </source>
</evidence>
<gene>
    <name evidence="1" type="ORF">K1T71_003751</name>
</gene>
<proteinExistence type="predicted"/>
<sequence length="971" mass="108716">MFARKLLFILTLLVFINNVISINILAIVSLPLGSHYMAFRTLFRELAVRGHNITVMNNFPDKDEVPNLKFVNLEYKHVSNQPPMDYYETVDPSYAHIINYYHHITFGFKGVRENCEVLFTSSNANEHYASGAKYDVIFVEQFISDCDLAYAGVMYDAPIIGITSHVLLPWSYPRLGLPFDVAADSFYFSKAGPNPSLLQKAEVYIENLIFNTVGKWLIHKPIYEVFDKFVPNNRLNIDRVAKERMKMVFSYQHFSVTGARPLAPQLLEIAGIHVGVPKPVDQEMEQFLSDAHHGAIYFSFGSNLKPHTMSKRKLQEFLDAFTALPYKVIWKTENATLPDVYKDKIYVGKWFSQLDILCHPKVLAFVSHGGMLSLSESTHCGKPLVMIPFFGDQFSNAAMARSVGLGKILYFSELNADNLKSTILELTSQEMQQNARRISKLWHDRPQSVMDSAIYWTEYVARHGTAPPSLPVKHNTCRLSKDLIMKHLYYLLFLAVAVTAYDCKGHTQEGHTQESHTHEGHTHEGHTHEGHTHEDNTHEGDTHKGHTHEDDTHVGDTHKGHTHEGHTHEGHTHEDNTHEGDTHKGHTHEGHTHEDNTHVGDTHKVHTREDNTHEGHTHADHTHDNIVQEVNEHNPHPRHASVVLAGENVRGVIAITVISDSKILFEGEITGMTPGEYGLTIYEYGDISNGCNSTGAHFNPDNNDHGHPCDKNRHAGDLDNVEFNVNNTANVHIYDHILALHGKYNILGRALVLHSQRDDHGHSDHPHSKITVALSRAYASKIGPFAVRPSKILIMKHLYCLLFLGVAVSVQAHHRAGHNQNEAQARVLLTGNNVRGNITFTELPDKKIHVEGVIVGMPPGMYGFHVHESGDITQGCGSTGAHFNPDHKDHGHPEDENRHVGDLGNIEFDKDQTAHIDLTDRMIAFSGTRNIIGRAVVLHDGPDDYGRTDHPLSKKTGNAGGRAACGVIGLV</sequence>
<name>A0ACC1D926_9NEOP</name>
<comment type="caution">
    <text evidence="1">The sequence shown here is derived from an EMBL/GenBank/DDBJ whole genome shotgun (WGS) entry which is preliminary data.</text>
</comment>
<keyword evidence="2" id="KW-1185">Reference proteome</keyword>
<reference evidence="1 2" key="1">
    <citation type="journal article" date="2021" name="Front. Genet.">
        <title>Chromosome-Level Genome Assembly Reveals Significant Gene Expansion in the Toll and IMD Signaling Pathways of Dendrolimus kikuchii.</title>
        <authorList>
            <person name="Zhou J."/>
            <person name="Wu P."/>
            <person name="Xiong Z."/>
            <person name="Liu N."/>
            <person name="Zhao N."/>
            <person name="Ji M."/>
            <person name="Qiu Y."/>
            <person name="Yang B."/>
        </authorList>
    </citation>
    <scope>NUCLEOTIDE SEQUENCE [LARGE SCALE GENOMIC DNA]</scope>
    <source>
        <strain evidence="1">Ann1</strain>
    </source>
</reference>
<organism evidence="1 2">
    <name type="scientific">Dendrolimus kikuchii</name>
    <dbReference type="NCBI Taxonomy" id="765133"/>
    <lineage>
        <taxon>Eukaryota</taxon>
        <taxon>Metazoa</taxon>
        <taxon>Ecdysozoa</taxon>
        <taxon>Arthropoda</taxon>
        <taxon>Hexapoda</taxon>
        <taxon>Insecta</taxon>
        <taxon>Pterygota</taxon>
        <taxon>Neoptera</taxon>
        <taxon>Endopterygota</taxon>
        <taxon>Lepidoptera</taxon>
        <taxon>Glossata</taxon>
        <taxon>Ditrysia</taxon>
        <taxon>Bombycoidea</taxon>
        <taxon>Lasiocampidae</taxon>
        <taxon>Dendrolimus</taxon>
    </lineage>
</organism>
<evidence type="ECO:0000313" key="2">
    <source>
        <dbReference type="Proteomes" id="UP000824533"/>
    </source>
</evidence>
<accession>A0ACC1D926</accession>
<protein>
    <submittedName>
        <fullName evidence="1">Uncharacterized protein</fullName>
    </submittedName>
</protein>
<dbReference type="Proteomes" id="UP000824533">
    <property type="component" value="Linkage Group LG06"/>
</dbReference>